<evidence type="ECO:0000259" key="2">
    <source>
        <dbReference type="Pfam" id="PF13101"/>
    </source>
</evidence>
<dbReference type="AlphaFoldDB" id="A0AAD0YC32"/>
<feature type="domain" description="DUF4099" evidence="3">
    <location>
        <begin position="137"/>
        <end position="218"/>
    </location>
</feature>
<feature type="region of interest" description="Disordered" evidence="1">
    <location>
        <begin position="408"/>
        <end position="472"/>
    </location>
</feature>
<evidence type="ECO:0000313" key="5">
    <source>
        <dbReference type="EMBL" id="AZA97575.1"/>
    </source>
</evidence>
<dbReference type="Proteomes" id="UP000274073">
    <property type="component" value="Chromosome"/>
</dbReference>
<feature type="compositionally biased region" description="Basic and acidic residues" evidence="1">
    <location>
        <begin position="430"/>
        <end position="442"/>
    </location>
</feature>
<dbReference type="InterPro" id="IPR025222">
    <property type="entry name" value="DUF3945"/>
</dbReference>
<keyword evidence="7" id="KW-1185">Reference proteome</keyword>
<dbReference type="RefSeq" id="WP_123853416.1">
    <property type="nucleotide sequence ID" value="NZ_CP033912.1"/>
</dbReference>
<feature type="domain" description="DUF3945" evidence="2">
    <location>
        <begin position="278"/>
        <end position="331"/>
    </location>
</feature>
<dbReference type="Pfam" id="PF13101">
    <property type="entry name" value="DUF3945"/>
    <property type="match status" value="2"/>
</dbReference>
<dbReference type="EMBL" id="CP033912">
    <property type="protein sequence ID" value="AZA97575.1"/>
    <property type="molecule type" value="Genomic_DNA"/>
</dbReference>
<accession>A0AAD0YC32</accession>
<sequence length="472" mass="53938">MEDIKNTKNPDPSLINILLVLNPKTNKIEAVKTIDDKGDLKTVPNTERNQNQFLKIDKQGDLFSNFFSNFLSQLKNPTLFNFFKIPLNESKEIGKQIQHHLQNPSTEGEEFLNTYKVLKQNTNIMSTTPLSEKEYQYSADQIDWNIMSKFGLTQEKLEKVNALDPLLKGFKTNGLVPVTIKLGNTVTRIDARLSLQTNDTGEVLVNLHGIRKEPNFNFKFLGHEFTAEDKKNLMDTGNMGRIVDLINPKTDEIIPSIISRDKLTNELIAYRAEYMKIPDEIKGIKLDDSQKQTLQEGKPLYLEGMISTKGEPFDATVQFNADKKYVEFLFDNNTHHQQAQSSQQNHSTEIPRTFRGKELTDEQYDQFKAGQTVYIDGLLDKKDQKYQGYITLNKESGKIDFSFQNPNKVKEQAQPTDAHKTQVAVNSEGKTNEATKKIKEPLQPKQQAPKNKKQQESQEKPKAPAKTRGRKI</sequence>
<gene>
    <name evidence="4" type="ORF">EG349_01010</name>
    <name evidence="5" type="ORF">EG353_19480</name>
</gene>
<proteinExistence type="predicted"/>
<name>A0AAD0YC32_9FLAO</name>
<dbReference type="InterPro" id="IPR025343">
    <property type="entry name" value="DUF4099"/>
</dbReference>
<dbReference type="Pfam" id="PF13351">
    <property type="entry name" value="DUF4099"/>
    <property type="match status" value="1"/>
</dbReference>
<evidence type="ECO:0000313" key="7">
    <source>
        <dbReference type="Proteomes" id="UP000281741"/>
    </source>
</evidence>
<reference evidence="6 7" key="1">
    <citation type="submission" date="2018-11" db="EMBL/GenBank/DDBJ databases">
        <title>Proposal to divide the Flavobacteriaceae and reorganize its genera based on Amino Acid Identity values calculated from whole genome sequences.</title>
        <authorList>
            <person name="Nicholson A.C."/>
            <person name="Gulvik C.A."/>
            <person name="Whitney A.M."/>
            <person name="Humrighouse B.W."/>
            <person name="Bell M."/>
            <person name="Holmes B."/>
            <person name="Steigerwalt A.G."/>
            <person name="Villarma A."/>
            <person name="Sheth M."/>
            <person name="Batra D."/>
            <person name="Pryor J."/>
            <person name="Bernardet J.-F."/>
            <person name="Hugo C."/>
            <person name="Kampfer P."/>
            <person name="Newman J."/>
            <person name="McQuiston J.R."/>
        </authorList>
    </citation>
    <scope>NUCLEOTIDE SEQUENCE [LARGE SCALE GENOMIC DNA]</scope>
    <source>
        <strain evidence="4 6">G0207</strain>
        <strain evidence="5 7">H5143</strain>
    </source>
</reference>
<feature type="domain" description="DUF3945" evidence="2">
    <location>
        <begin position="355"/>
        <end position="403"/>
    </location>
</feature>
<evidence type="ECO:0000313" key="4">
    <source>
        <dbReference type="EMBL" id="AZA85468.1"/>
    </source>
</evidence>
<evidence type="ECO:0000256" key="1">
    <source>
        <dbReference type="SAM" id="MobiDB-lite"/>
    </source>
</evidence>
<evidence type="ECO:0000259" key="3">
    <source>
        <dbReference type="Pfam" id="PF13351"/>
    </source>
</evidence>
<organism evidence="4 6">
    <name type="scientific">Chryseobacterium shandongense</name>
    <dbReference type="NCBI Taxonomy" id="1493872"/>
    <lineage>
        <taxon>Bacteria</taxon>
        <taxon>Pseudomonadati</taxon>
        <taxon>Bacteroidota</taxon>
        <taxon>Flavobacteriia</taxon>
        <taxon>Flavobacteriales</taxon>
        <taxon>Weeksellaceae</taxon>
        <taxon>Chryseobacterium group</taxon>
        <taxon>Chryseobacterium</taxon>
    </lineage>
</organism>
<dbReference type="EMBL" id="CP033915">
    <property type="protein sequence ID" value="AZA85468.1"/>
    <property type="molecule type" value="Genomic_DNA"/>
</dbReference>
<dbReference type="Proteomes" id="UP000281741">
    <property type="component" value="Chromosome"/>
</dbReference>
<feature type="compositionally biased region" description="Basic residues" evidence="1">
    <location>
        <begin position="463"/>
        <end position="472"/>
    </location>
</feature>
<protein>
    <submittedName>
        <fullName evidence="4">DUF3945 domain-containing protein</fullName>
    </submittedName>
</protein>
<evidence type="ECO:0000313" key="6">
    <source>
        <dbReference type="Proteomes" id="UP000274073"/>
    </source>
</evidence>
<feature type="compositionally biased region" description="Basic and acidic residues" evidence="1">
    <location>
        <begin position="453"/>
        <end position="462"/>
    </location>
</feature>